<evidence type="ECO:0000256" key="1">
    <source>
        <dbReference type="SAM" id="SignalP"/>
    </source>
</evidence>
<accession>A0ABT0QGQ4</accession>
<keyword evidence="1" id="KW-0732">Signal</keyword>
<dbReference type="SUPFAM" id="SSF56935">
    <property type="entry name" value="Porins"/>
    <property type="match status" value="1"/>
</dbReference>
<dbReference type="EMBL" id="JAMFLZ010000003">
    <property type="protein sequence ID" value="MCL6295120.1"/>
    <property type="molecule type" value="Genomic_DNA"/>
</dbReference>
<comment type="caution">
    <text evidence="2">The sequence shown here is derived from an EMBL/GenBank/DDBJ whole genome shotgun (WGS) entry which is preliminary data.</text>
</comment>
<evidence type="ECO:0008006" key="4">
    <source>
        <dbReference type="Google" id="ProtNLM"/>
    </source>
</evidence>
<name>A0ABT0QGQ4_9FLAO</name>
<feature type="signal peptide" evidence="1">
    <location>
        <begin position="1"/>
        <end position="21"/>
    </location>
</feature>
<proteinExistence type="predicted"/>
<dbReference type="SUPFAM" id="SSF49464">
    <property type="entry name" value="Carboxypeptidase regulatory domain-like"/>
    <property type="match status" value="1"/>
</dbReference>
<dbReference type="Gene3D" id="2.170.130.10">
    <property type="entry name" value="TonB-dependent receptor, plug domain"/>
    <property type="match status" value="1"/>
</dbReference>
<evidence type="ECO:0000313" key="3">
    <source>
        <dbReference type="Proteomes" id="UP001165381"/>
    </source>
</evidence>
<feature type="chain" id="PRO_5046663659" description="TonB-dependent receptor plug domain-containing protein" evidence="1">
    <location>
        <begin position="22"/>
        <end position="228"/>
    </location>
</feature>
<protein>
    <recommendedName>
        <fullName evidence="4">TonB-dependent receptor plug domain-containing protein</fullName>
    </recommendedName>
</protein>
<reference evidence="2" key="1">
    <citation type="submission" date="2022-05" db="EMBL/GenBank/DDBJ databases">
        <authorList>
            <person name="Park J.-S."/>
        </authorList>
    </citation>
    <scope>NUCLEOTIDE SEQUENCE</scope>
    <source>
        <strain evidence="2">2012CJ34-3</strain>
    </source>
</reference>
<sequence>MKTNKLQALTFLFFITLSLHAQKKVVNGQIITFKNITVENAKITVKKTKHSVFSDSLGFFSITCDLKDKISITAAGFKSKQIKVKNIKDSLNVSLIISGSEEDINLAMNNGHINEEERNLVNKHFKSGQLYSLGFTNMTDLIKGKFPRVNIINDELIIRGKNTFSNSNNSKPRNGALIIINGTEYRWSSVKSMIVTNVKDIKILNSLEASRYGAGSGNGVVVIKLVDE</sequence>
<organism evidence="2 3">
    <name type="scientific">Jejuia spongiicola</name>
    <dbReference type="NCBI Taxonomy" id="2942207"/>
    <lineage>
        <taxon>Bacteria</taxon>
        <taxon>Pseudomonadati</taxon>
        <taxon>Bacteroidota</taxon>
        <taxon>Flavobacteriia</taxon>
        <taxon>Flavobacteriales</taxon>
        <taxon>Flavobacteriaceae</taxon>
        <taxon>Jejuia</taxon>
    </lineage>
</organism>
<evidence type="ECO:0000313" key="2">
    <source>
        <dbReference type="EMBL" id="MCL6295120.1"/>
    </source>
</evidence>
<dbReference type="InterPro" id="IPR037066">
    <property type="entry name" value="Plug_dom_sf"/>
</dbReference>
<dbReference type="RefSeq" id="WP_249972864.1">
    <property type="nucleotide sequence ID" value="NZ_JAMFLZ010000003.1"/>
</dbReference>
<keyword evidence="3" id="KW-1185">Reference proteome</keyword>
<dbReference type="Proteomes" id="UP001165381">
    <property type="component" value="Unassembled WGS sequence"/>
</dbReference>
<dbReference type="InterPro" id="IPR008969">
    <property type="entry name" value="CarboxyPept-like_regulatory"/>
</dbReference>
<gene>
    <name evidence="2" type="ORF">M3P09_08955</name>
</gene>